<dbReference type="EMBL" id="NESQ01000378">
    <property type="protein sequence ID" value="PUU73407.1"/>
    <property type="molecule type" value="Genomic_DNA"/>
</dbReference>
<dbReference type="Pfam" id="PF06246">
    <property type="entry name" value="Isy1"/>
    <property type="match status" value="2"/>
</dbReference>
<organism evidence="6 7">
    <name type="scientific">Tuber borchii</name>
    <name type="common">White truffle</name>
    <dbReference type="NCBI Taxonomy" id="42251"/>
    <lineage>
        <taxon>Eukaryota</taxon>
        <taxon>Fungi</taxon>
        <taxon>Dikarya</taxon>
        <taxon>Ascomycota</taxon>
        <taxon>Pezizomycotina</taxon>
        <taxon>Pezizomycetes</taxon>
        <taxon>Pezizales</taxon>
        <taxon>Tuberaceae</taxon>
        <taxon>Tuber</taxon>
    </lineage>
</organism>
<dbReference type="Proteomes" id="UP000244722">
    <property type="component" value="Unassembled WGS sequence"/>
</dbReference>
<comment type="similarity">
    <text evidence="2">Belongs to the ISY1 family.</text>
</comment>
<comment type="subcellular location">
    <subcellularLocation>
        <location evidence="1">Nucleus</location>
    </subcellularLocation>
</comment>
<dbReference type="AlphaFoldDB" id="A0A2T6ZD35"/>
<reference evidence="6 7" key="1">
    <citation type="submission" date="2017-04" db="EMBL/GenBank/DDBJ databases">
        <title>Draft genome sequence of Tuber borchii Vittad., a whitish edible truffle.</title>
        <authorList>
            <consortium name="DOE Joint Genome Institute"/>
            <person name="Murat C."/>
            <person name="Kuo A."/>
            <person name="Barry K.W."/>
            <person name="Clum A."/>
            <person name="Dockter R.B."/>
            <person name="Fauchery L."/>
            <person name="Iotti M."/>
            <person name="Kohler A."/>
            <person name="Labutti K."/>
            <person name="Lindquist E.A."/>
            <person name="Lipzen A."/>
            <person name="Ohm R.A."/>
            <person name="Wang M."/>
            <person name="Grigoriev I.V."/>
            <person name="Zambonelli A."/>
            <person name="Martin F.M."/>
        </authorList>
    </citation>
    <scope>NUCLEOTIDE SEQUENCE [LARGE SCALE GENOMIC DNA]</scope>
    <source>
        <strain evidence="6 7">Tbo3840</strain>
    </source>
</reference>
<evidence type="ECO:0000256" key="2">
    <source>
        <dbReference type="ARBA" id="ARBA00007002"/>
    </source>
</evidence>
<name>A0A2T6ZD35_TUBBO</name>
<sequence>MDRNSEKTQSVLFRFGERQVPDLTIVNAERKRRPKMRTEVTAIPAGEKWCGQVVKDISRKVTKIQHPSLSDYQIRDLNCEIYKLMRDGLEVLGSRSNKYFGRARELPRIKELFDELKPSKRSAEGKDQERKLRVEMRRNVDADYYGFNRDEADRPKEVESFRNVERAGEEGAPEGWTPISGG</sequence>
<dbReference type="SUPFAM" id="SSF140102">
    <property type="entry name" value="ISY1 domain-like"/>
    <property type="match status" value="1"/>
</dbReference>
<feature type="compositionally biased region" description="Basic and acidic residues" evidence="5">
    <location>
        <begin position="156"/>
        <end position="169"/>
    </location>
</feature>
<gene>
    <name evidence="6" type="ORF">B9Z19DRAFT_1163132</name>
</gene>
<evidence type="ECO:0000313" key="6">
    <source>
        <dbReference type="EMBL" id="PUU73407.1"/>
    </source>
</evidence>
<evidence type="ECO:0000256" key="5">
    <source>
        <dbReference type="SAM" id="MobiDB-lite"/>
    </source>
</evidence>
<dbReference type="STRING" id="42251.A0A2T6ZD35"/>
<keyword evidence="3" id="KW-0507">mRNA processing</keyword>
<keyword evidence="3" id="KW-0508">mRNA splicing</keyword>
<dbReference type="OrthoDB" id="1739576at2759"/>
<dbReference type="InterPro" id="IPR009360">
    <property type="entry name" value="Isy1"/>
</dbReference>
<accession>A0A2T6ZD35</accession>
<evidence type="ECO:0000256" key="3">
    <source>
        <dbReference type="ARBA" id="ARBA00023187"/>
    </source>
</evidence>
<dbReference type="InterPro" id="IPR037200">
    <property type="entry name" value="Isy1_sf"/>
</dbReference>
<dbReference type="Gene3D" id="1.10.287.660">
    <property type="entry name" value="Helix hairpin bin"/>
    <property type="match status" value="1"/>
</dbReference>
<dbReference type="GO" id="GO:0005634">
    <property type="term" value="C:nucleus"/>
    <property type="evidence" value="ECO:0007669"/>
    <property type="project" value="UniProtKB-SubCell"/>
</dbReference>
<evidence type="ECO:0000256" key="1">
    <source>
        <dbReference type="ARBA" id="ARBA00004123"/>
    </source>
</evidence>
<protein>
    <submittedName>
        <fullName evidence="6">Isy1-like splicing family-domain-containing protein</fullName>
    </submittedName>
</protein>
<evidence type="ECO:0000313" key="7">
    <source>
        <dbReference type="Proteomes" id="UP000244722"/>
    </source>
</evidence>
<proteinExistence type="inferred from homology"/>
<dbReference type="PANTHER" id="PTHR13021">
    <property type="entry name" value="PRE-MRNA-SPLICING FACTOR ISY1"/>
    <property type="match status" value="1"/>
</dbReference>
<evidence type="ECO:0000256" key="4">
    <source>
        <dbReference type="ARBA" id="ARBA00023242"/>
    </source>
</evidence>
<keyword evidence="7" id="KW-1185">Reference proteome</keyword>
<comment type="caution">
    <text evidence="6">The sequence shown here is derived from an EMBL/GenBank/DDBJ whole genome shotgun (WGS) entry which is preliminary data.</text>
</comment>
<keyword evidence="4" id="KW-0539">Nucleus</keyword>
<feature type="region of interest" description="Disordered" evidence="5">
    <location>
        <begin position="156"/>
        <end position="182"/>
    </location>
</feature>
<dbReference type="GO" id="GO:0000350">
    <property type="term" value="P:generation of catalytic spliceosome for second transesterification step"/>
    <property type="evidence" value="ECO:0007669"/>
    <property type="project" value="InterPro"/>
</dbReference>
<dbReference type="InterPro" id="IPR029012">
    <property type="entry name" value="Helix_hairpin_bin_sf"/>
</dbReference>